<dbReference type="EMBL" id="UINC01002389">
    <property type="protein sequence ID" value="SUZ96173.1"/>
    <property type="molecule type" value="Genomic_DNA"/>
</dbReference>
<proteinExistence type="predicted"/>
<dbReference type="AlphaFoldDB" id="A0A381S4T8"/>
<reference evidence="1" key="1">
    <citation type="submission" date="2018-05" db="EMBL/GenBank/DDBJ databases">
        <authorList>
            <person name="Lanie J.A."/>
            <person name="Ng W.-L."/>
            <person name="Kazmierczak K.M."/>
            <person name="Andrzejewski T.M."/>
            <person name="Davidsen T.M."/>
            <person name="Wayne K.J."/>
            <person name="Tettelin H."/>
            <person name="Glass J.I."/>
            <person name="Rusch D."/>
            <person name="Podicherti R."/>
            <person name="Tsui H.-C.T."/>
            <person name="Winkler M.E."/>
        </authorList>
    </citation>
    <scope>NUCLEOTIDE SEQUENCE</scope>
</reference>
<protein>
    <submittedName>
        <fullName evidence="1">Uncharacterized protein</fullName>
    </submittedName>
</protein>
<gene>
    <name evidence="1" type="ORF">METZ01_LOCUS49027</name>
</gene>
<accession>A0A381S4T8</accession>
<evidence type="ECO:0000313" key="1">
    <source>
        <dbReference type="EMBL" id="SUZ96173.1"/>
    </source>
</evidence>
<organism evidence="1">
    <name type="scientific">marine metagenome</name>
    <dbReference type="NCBI Taxonomy" id="408172"/>
    <lineage>
        <taxon>unclassified sequences</taxon>
        <taxon>metagenomes</taxon>
        <taxon>ecological metagenomes</taxon>
    </lineage>
</organism>
<sequence length="35" mass="4103">MKVFFYKLSLFQTNRLIIVTVTDVLMVRGILWLSG</sequence>
<name>A0A381S4T8_9ZZZZ</name>